<name>A0ABD7G7D1_AERHY</name>
<dbReference type="AlphaFoldDB" id="A0ABD7G7D1"/>
<reference evidence="1 2" key="1">
    <citation type="journal article" date="2018" name="PLoS ONE">
        <title>Phenotypic characterization and whole genome analysis of extended-spectrum beta-lactamase-producing bacteria isolated from dogs in Germany.</title>
        <authorList>
            <person name="Boehmer T."/>
            <person name="Vogler A.J."/>
            <person name="Thomas A."/>
            <person name="Sauer S."/>
            <person name="Hergenroether M."/>
            <person name="Straubinger R.K."/>
            <person name="Birdsell D."/>
            <person name="Keim P."/>
            <person name="Sahl J.W."/>
            <person name="Williamson C.H."/>
            <person name="Riehm J.M."/>
        </authorList>
    </citation>
    <scope>NUCLEOTIDE SEQUENCE [LARGE SCALE GENOMIC DNA]</scope>
    <source>
        <strain evidence="1 2">AFG_SD03_1510_Ahy_093</strain>
    </source>
</reference>
<evidence type="ECO:0000313" key="2">
    <source>
        <dbReference type="Proteomes" id="UP000253075"/>
    </source>
</evidence>
<proteinExistence type="predicted"/>
<organism evidence="1 2">
    <name type="scientific">Aeromonas hydrophila</name>
    <dbReference type="NCBI Taxonomy" id="644"/>
    <lineage>
        <taxon>Bacteria</taxon>
        <taxon>Pseudomonadati</taxon>
        <taxon>Pseudomonadota</taxon>
        <taxon>Gammaproteobacteria</taxon>
        <taxon>Aeromonadales</taxon>
        <taxon>Aeromonadaceae</taxon>
        <taxon>Aeromonas</taxon>
    </lineage>
</organism>
<gene>
    <name evidence="1" type="ORF">C6C11_12350</name>
</gene>
<dbReference type="Proteomes" id="UP000253075">
    <property type="component" value="Unassembled WGS sequence"/>
</dbReference>
<protein>
    <submittedName>
        <fullName evidence="1">Uncharacterized protein</fullName>
    </submittedName>
</protein>
<sequence length="89" mass="10615">MTIESIETELLNELRAIDDYLNKDRVIYNEVRGALNIIQNKSKPHYHKIKHKLFMDFRMIDDHQIDDPKLDFHLDRAYKLAAILEHAVI</sequence>
<accession>A0ABD7G7D1</accession>
<dbReference type="EMBL" id="PUTQ01000016">
    <property type="protein sequence ID" value="RCF48912.1"/>
    <property type="molecule type" value="Genomic_DNA"/>
</dbReference>
<evidence type="ECO:0000313" key="1">
    <source>
        <dbReference type="EMBL" id="RCF48912.1"/>
    </source>
</evidence>
<dbReference type="RefSeq" id="WP_113995073.1">
    <property type="nucleotide sequence ID" value="NZ_JACLAM010000001.1"/>
</dbReference>
<comment type="caution">
    <text evidence="1">The sequence shown here is derived from an EMBL/GenBank/DDBJ whole genome shotgun (WGS) entry which is preliminary data.</text>
</comment>
<reference evidence="2" key="2">
    <citation type="submission" date="2018-02" db="EMBL/GenBank/DDBJ databases">
        <title>Phenotypic characterization and whole genome analysis of multidrug-resistant, extended-spectrum beta-lactamase-producing bacteria isolated from dogs in Germany.</title>
        <authorList>
            <person name="Williamson C."/>
        </authorList>
    </citation>
    <scope>NUCLEOTIDE SEQUENCE [LARGE SCALE GENOMIC DNA]</scope>
    <source>
        <strain evidence="2">AFG_SD03_1510_Ahy_093</strain>
    </source>
</reference>